<dbReference type="PIRSF" id="PIRSF000124">
    <property type="entry name" value="UDPglc_GDPman_dh"/>
    <property type="match status" value="1"/>
</dbReference>
<dbReference type="PIRSF" id="PIRSF500134">
    <property type="entry name" value="UDPglc_DH_bac"/>
    <property type="match status" value="1"/>
</dbReference>
<evidence type="ECO:0000256" key="2">
    <source>
        <dbReference type="ARBA" id="ARBA00006601"/>
    </source>
</evidence>
<dbReference type="AlphaFoldDB" id="A0AAJ8E2N7"/>
<protein>
    <recommendedName>
        <fullName evidence="3">UDP-glucose 6-dehydrogenase</fullName>
        <ecNumber evidence="3">1.1.1.22</ecNumber>
    </recommendedName>
</protein>
<dbReference type="InterPro" id="IPR017476">
    <property type="entry name" value="UDP-Glc/GDP-Man"/>
</dbReference>
<comment type="pathway">
    <text evidence="1">Nucleotide-sugar biosynthesis; UDP-alpha-D-glucuronate biosynthesis; UDP-alpha-D-glucuronate from UDP-alpha-D-glucose: step 1/1.</text>
</comment>
<name>A0AAJ8E2N7_ASPNG</name>
<dbReference type="InterPro" id="IPR028356">
    <property type="entry name" value="UDPglc_DH_euk"/>
</dbReference>
<dbReference type="KEGG" id="ang:An03g03480"/>
<dbReference type="Gene3D" id="1.20.5.100">
    <property type="entry name" value="Cytochrome c1, transmembrane anchor, C-terminal"/>
    <property type="match status" value="1"/>
</dbReference>
<keyword evidence="9" id="KW-0732">Signal</keyword>
<dbReference type="InterPro" id="IPR008927">
    <property type="entry name" value="6-PGluconate_DH-like_C_sf"/>
</dbReference>
<feature type="binding site" evidence="7">
    <location>
        <position position="389"/>
    </location>
    <ligand>
        <name>substrate</name>
    </ligand>
</feature>
<evidence type="ECO:0000256" key="1">
    <source>
        <dbReference type="ARBA" id="ARBA00004701"/>
    </source>
</evidence>
<feature type="signal peptide" evidence="9">
    <location>
        <begin position="1"/>
        <end position="18"/>
    </location>
</feature>
<feature type="chain" id="PRO_5044893097" description="UDP-glucose 6-dehydrogenase" evidence="9">
    <location>
        <begin position="19"/>
        <end position="646"/>
    </location>
</feature>
<sequence>MPFIPLLFVLASITLFFSRRRYKAIESAEPPVVVKGHTYSDSVDETELQPLESKKVEHVRSACIIGAGHVGALTAVVLASQNPHIQFSVVDNDAGLINAWNSDRPPVFEPGLEEMFQPRKRKLTNLTFSTNVHAGVAAADLIFLCSEIFSTITIDEKERLDLSQLESAIRAIAQVSTGHKIIVQKSTAPCGVVQRMKKILRKTASPSASFDVLSNPDFLVPGTALHDLLYPPRVIIGHIFSEDMSPGALSALKKLYIPWVPEERIITMDAWSSELGKIAANAFLAQQISSLHSLSAICESTNANINHITQTLGLPQRVGFGFGSSHLQTEVLCLVYLARELGLQQVAEYWRAVLRMNDSHNRRISQRVLSQLSGDLTEQKIAVLGFTPKENNNQYSVALGLVRDLSKNGVKVGIYDPFIPADQLENTLRASNASLETVTVADSVETACAGCSAVILHTDWETFGHEKVRWQGIAGQMQSPKVFLDPYGVFDQFKMQQWGFKMLQAWALTCIGGNIIDNISNNEPAFNQVVYYLIGAALLQVALSPPELWECRPRFYDSEAAATMSKTEEMTWVTWLMVNLCLHEISSCIRAIDFHRYATLMLTGVFSLPLCPNNEEKKSATLVLKQSILEYSQYTAHILETDPSFT</sequence>
<feature type="binding site" evidence="8">
    <location>
        <position position="187"/>
    </location>
    <ligand>
        <name>NAD(+)</name>
        <dbReference type="ChEBI" id="CHEBI:57540"/>
    </ligand>
</feature>
<dbReference type="EC" id="1.1.1.22" evidence="3"/>
<dbReference type="Pfam" id="PF03721">
    <property type="entry name" value="UDPG_MGDP_dh_N"/>
    <property type="match status" value="1"/>
</dbReference>
<dbReference type="InterPro" id="IPR001732">
    <property type="entry name" value="UDP-Glc/GDP-Man_DH_N"/>
</dbReference>
<feature type="binding site" evidence="7">
    <location>
        <position position="323"/>
    </location>
    <ligand>
        <name>substrate</name>
    </ligand>
</feature>
<dbReference type="InterPro" id="IPR028357">
    <property type="entry name" value="UDPglc_DH_bac"/>
</dbReference>
<evidence type="ECO:0000256" key="6">
    <source>
        <dbReference type="ARBA" id="ARBA00047473"/>
    </source>
</evidence>
<dbReference type="SMART" id="SM00984">
    <property type="entry name" value="UDPG_MGDP_dh_C"/>
    <property type="match status" value="1"/>
</dbReference>
<dbReference type="NCBIfam" id="TIGR03026">
    <property type="entry name" value="NDP-sugDHase"/>
    <property type="match status" value="1"/>
</dbReference>
<dbReference type="InterPro" id="IPR036291">
    <property type="entry name" value="NAD(P)-bd_dom_sf"/>
</dbReference>
<organism evidence="11">
    <name type="scientific">Aspergillus niger</name>
    <dbReference type="NCBI Taxonomy" id="5061"/>
    <lineage>
        <taxon>Eukaryota</taxon>
        <taxon>Fungi</taxon>
        <taxon>Dikarya</taxon>
        <taxon>Ascomycota</taxon>
        <taxon>Pezizomycotina</taxon>
        <taxon>Eurotiomycetes</taxon>
        <taxon>Eurotiomycetidae</taxon>
        <taxon>Eurotiales</taxon>
        <taxon>Aspergillaceae</taxon>
        <taxon>Aspergillus</taxon>
        <taxon>Aspergillus subgen. Circumdati</taxon>
    </lineage>
</organism>
<evidence type="ECO:0000256" key="4">
    <source>
        <dbReference type="ARBA" id="ARBA00023002"/>
    </source>
</evidence>
<dbReference type="PANTHER" id="PTHR11374:SF57">
    <property type="entry name" value="DEHYDROGENASE UGD1, PUTATIVE (AFU_ORTHOLOGUE AFUA_8G00920)-RELATED"/>
    <property type="match status" value="1"/>
</dbReference>
<feature type="binding site" evidence="8">
    <location>
        <position position="91"/>
    </location>
    <ligand>
        <name>NAD(+)</name>
        <dbReference type="ChEBI" id="CHEBI:57540"/>
    </ligand>
</feature>
<keyword evidence="4" id="KW-0560">Oxidoreductase</keyword>
<comment type="similarity">
    <text evidence="2">Belongs to the UDP-glucose/GDP-mannose dehydrogenase family.</text>
</comment>
<comment type="catalytic activity">
    <reaction evidence="6">
        <text>UDP-alpha-D-glucose + 2 NAD(+) + H2O = UDP-alpha-D-glucuronate + 2 NADH + 3 H(+)</text>
        <dbReference type="Rhea" id="RHEA:23596"/>
        <dbReference type="ChEBI" id="CHEBI:15377"/>
        <dbReference type="ChEBI" id="CHEBI:15378"/>
        <dbReference type="ChEBI" id="CHEBI:57540"/>
        <dbReference type="ChEBI" id="CHEBI:57945"/>
        <dbReference type="ChEBI" id="CHEBI:58052"/>
        <dbReference type="ChEBI" id="CHEBI:58885"/>
        <dbReference type="EC" id="1.1.1.22"/>
    </reaction>
</comment>
<evidence type="ECO:0000256" key="5">
    <source>
        <dbReference type="ARBA" id="ARBA00023027"/>
    </source>
</evidence>
<feature type="binding site" evidence="7">
    <location>
        <position position="277"/>
    </location>
    <ligand>
        <name>substrate</name>
    </ligand>
</feature>
<dbReference type="SUPFAM" id="SSF51735">
    <property type="entry name" value="NAD(P)-binding Rossmann-fold domains"/>
    <property type="match status" value="1"/>
</dbReference>
<evidence type="ECO:0000313" key="11">
    <source>
        <dbReference type="RefSeq" id="XP_059605195.1"/>
    </source>
</evidence>
<reference evidence="11" key="2">
    <citation type="submission" date="2025-08" db="UniProtKB">
        <authorList>
            <consortium name="RefSeq"/>
        </authorList>
    </citation>
    <scope>IDENTIFICATION</scope>
</reference>
<evidence type="ECO:0000256" key="7">
    <source>
        <dbReference type="PIRSR" id="PIRSR500134-2"/>
    </source>
</evidence>
<dbReference type="GO" id="GO:0003979">
    <property type="term" value="F:UDP-glucose 6-dehydrogenase activity"/>
    <property type="evidence" value="ECO:0007669"/>
    <property type="project" value="UniProtKB-EC"/>
</dbReference>
<dbReference type="Gene3D" id="3.40.50.720">
    <property type="entry name" value="NAD(P)-binding Rossmann-like Domain"/>
    <property type="match status" value="2"/>
</dbReference>
<dbReference type="SUPFAM" id="SSF48179">
    <property type="entry name" value="6-phosphogluconate dehydrogenase C-terminal domain-like"/>
    <property type="match status" value="1"/>
</dbReference>
<evidence type="ECO:0000259" key="10">
    <source>
        <dbReference type="SMART" id="SM00984"/>
    </source>
</evidence>
<gene>
    <name evidence="11" type="ORF">An03g03480</name>
</gene>
<dbReference type="InterPro" id="IPR036220">
    <property type="entry name" value="UDP-Glc/GDP-Man_DH_C_sf"/>
</dbReference>
<dbReference type="GeneID" id="4980338"/>
<feature type="domain" description="UDP-glucose/GDP-mannose dehydrogenase C-terminal" evidence="10">
    <location>
        <begin position="382"/>
        <end position="492"/>
    </location>
</feature>
<feature type="binding site" evidence="8">
    <location>
        <position position="151"/>
    </location>
    <ligand>
        <name>NAD(+)</name>
        <dbReference type="ChEBI" id="CHEBI:57540"/>
    </ligand>
</feature>
<dbReference type="Pfam" id="PF03720">
    <property type="entry name" value="UDPG_MGDP_dh_C"/>
    <property type="match status" value="1"/>
</dbReference>
<dbReference type="InterPro" id="IPR014026">
    <property type="entry name" value="UDP-Glc/GDP-Man_DH_dimer"/>
</dbReference>
<evidence type="ECO:0000256" key="8">
    <source>
        <dbReference type="PIRSR" id="PIRSR500134-3"/>
    </source>
</evidence>
<dbReference type="PANTHER" id="PTHR11374">
    <property type="entry name" value="UDP-GLUCOSE DEHYDROGENASE/UDP-MANNAC DEHYDROGENASE"/>
    <property type="match status" value="1"/>
</dbReference>
<dbReference type="Pfam" id="PF00984">
    <property type="entry name" value="UDPG_MGDP_dh"/>
    <property type="match status" value="1"/>
</dbReference>
<evidence type="ECO:0000256" key="3">
    <source>
        <dbReference type="ARBA" id="ARBA00012954"/>
    </source>
</evidence>
<proteinExistence type="inferred from homology"/>
<accession>A0AAJ8E2N7</accession>
<reference evidence="11" key="1">
    <citation type="submission" date="2025-02" db="EMBL/GenBank/DDBJ databases">
        <authorList>
            <consortium name="NCBI Genome Project"/>
        </authorList>
    </citation>
    <scope>NUCLEOTIDE SEQUENCE</scope>
</reference>
<evidence type="ECO:0000256" key="9">
    <source>
        <dbReference type="SAM" id="SignalP"/>
    </source>
</evidence>
<dbReference type="RefSeq" id="XP_059605195.1">
    <property type="nucleotide sequence ID" value="XM_059747019.1"/>
</dbReference>
<dbReference type="InterPro" id="IPR014027">
    <property type="entry name" value="UDP-Glc/GDP-Man_DH_C"/>
</dbReference>
<keyword evidence="5 8" id="KW-0520">NAD</keyword>
<dbReference type="SUPFAM" id="SSF52413">
    <property type="entry name" value="UDP-glucose/GDP-mannose dehydrogenase C-terminal domain"/>
    <property type="match status" value="1"/>
</dbReference>